<accession>A0ABW6BPB5</accession>
<protein>
    <submittedName>
        <fullName evidence="9">MnhB domain-containing protein</fullName>
    </submittedName>
</protein>
<name>A0ABW6BPB5_9BACT</name>
<evidence type="ECO:0000313" key="9">
    <source>
        <dbReference type="EMBL" id="MFD2998986.1"/>
    </source>
</evidence>
<comment type="subcellular location">
    <subcellularLocation>
        <location evidence="1">Cell membrane</location>
        <topology evidence="1">Multi-pass membrane protein</topology>
    </subcellularLocation>
</comment>
<proteinExistence type="inferred from homology"/>
<evidence type="ECO:0000256" key="6">
    <source>
        <dbReference type="ARBA" id="ARBA00023136"/>
    </source>
</evidence>
<dbReference type="InterPro" id="IPR007182">
    <property type="entry name" value="MnhB"/>
</dbReference>
<feature type="transmembrane region" description="Helical" evidence="7">
    <location>
        <begin position="112"/>
        <end position="136"/>
    </location>
</feature>
<evidence type="ECO:0000256" key="3">
    <source>
        <dbReference type="ARBA" id="ARBA00022475"/>
    </source>
</evidence>
<feature type="domain" description="Na+/H+ antiporter MnhB subunit-related protein" evidence="8">
    <location>
        <begin position="104"/>
        <end position="171"/>
    </location>
</feature>
<keyword evidence="3" id="KW-1003">Cell membrane</keyword>
<evidence type="ECO:0000256" key="1">
    <source>
        <dbReference type="ARBA" id="ARBA00004651"/>
    </source>
</evidence>
<dbReference type="Proteomes" id="UP001597641">
    <property type="component" value="Unassembled WGS sequence"/>
</dbReference>
<dbReference type="PANTHER" id="PTHR33932:SF4">
    <property type="entry name" value="NA(+)_H(+) ANTIPORTER SUBUNIT B"/>
    <property type="match status" value="1"/>
</dbReference>
<evidence type="ECO:0000256" key="7">
    <source>
        <dbReference type="SAM" id="Phobius"/>
    </source>
</evidence>
<dbReference type="Pfam" id="PF04039">
    <property type="entry name" value="MnhB"/>
    <property type="match status" value="2"/>
</dbReference>
<evidence type="ECO:0000256" key="2">
    <source>
        <dbReference type="ARBA" id="ARBA00009425"/>
    </source>
</evidence>
<keyword evidence="5 7" id="KW-1133">Transmembrane helix</keyword>
<gene>
    <name evidence="9" type="ORF">ACFS7Z_01325</name>
</gene>
<dbReference type="EMBL" id="JBHUOX010000001">
    <property type="protein sequence ID" value="MFD2998986.1"/>
    <property type="molecule type" value="Genomic_DNA"/>
</dbReference>
<sequence length="180" mass="20083">MRTIILSTAIRLLTPVFLIFSVYILFRGHNHPGGGFIGGLIGSIAFVFHVLAHGANATAKVFFSLTLYHYPRQEGKSRTRYFLQIMNANLRGRRKGDKELHWNYIFVRVSPVYLIGVGLLMAVSSGMIGLVSGYSFMKGLWMDMQLPVIGSLGTPLLFDAGVYLLVMGMVLKMIFTMSKE</sequence>
<keyword evidence="6 7" id="KW-0472">Membrane</keyword>
<comment type="caution">
    <text evidence="9">The sequence shown here is derived from an EMBL/GenBank/DDBJ whole genome shotgun (WGS) entry which is preliminary data.</text>
</comment>
<evidence type="ECO:0000256" key="5">
    <source>
        <dbReference type="ARBA" id="ARBA00022989"/>
    </source>
</evidence>
<comment type="similarity">
    <text evidence="2">Belongs to the CPA3 antiporters (TC 2.A.63) subunit B family.</text>
</comment>
<dbReference type="RefSeq" id="WP_377479709.1">
    <property type="nucleotide sequence ID" value="NZ_JBHUOX010000001.1"/>
</dbReference>
<reference evidence="10" key="1">
    <citation type="journal article" date="2019" name="Int. J. Syst. Evol. Microbiol.">
        <title>The Global Catalogue of Microorganisms (GCM) 10K type strain sequencing project: providing services to taxonomists for standard genome sequencing and annotation.</title>
        <authorList>
            <consortium name="The Broad Institute Genomics Platform"/>
            <consortium name="The Broad Institute Genome Sequencing Center for Infectious Disease"/>
            <person name="Wu L."/>
            <person name="Ma J."/>
        </authorList>
    </citation>
    <scope>NUCLEOTIDE SEQUENCE [LARGE SCALE GENOMIC DNA]</scope>
    <source>
        <strain evidence="10">KCTC 23984</strain>
    </source>
</reference>
<dbReference type="InterPro" id="IPR050622">
    <property type="entry name" value="CPA3_antiporter_subunitB"/>
</dbReference>
<evidence type="ECO:0000259" key="8">
    <source>
        <dbReference type="Pfam" id="PF04039"/>
    </source>
</evidence>
<evidence type="ECO:0000256" key="4">
    <source>
        <dbReference type="ARBA" id="ARBA00022692"/>
    </source>
</evidence>
<feature type="domain" description="Na+/H+ antiporter MnhB subunit-related protein" evidence="8">
    <location>
        <begin position="5"/>
        <end position="62"/>
    </location>
</feature>
<organism evidence="9 10">
    <name type="scientific">Pontibacter toksunensis</name>
    <dbReference type="NCBI Taxonomy" id="1332631"/>
    <lineage>
        <taxon>Bacteria</taxon>
        <taxon>Pseudomonadati</taxon>
        <taxon>Bacteroidota</taxon>
        <taxon>Cytophagia</taxon>
        <taxon>Cytophagales</taxon>
        <taxon>Hymenobacteraceae</taxon>
        <taxon>Pontibacter</taxon>
    </lineage>
</organism>
<evidence type="ECO:0000313" key="10">
    <source>
        <dbReference type="Proteomes" id="UP001597641"/>
    </source>
</evidence>
<feature type="transmembrane region" description="Helical" evidence="7">
    <location>
        <begin position="32"/>
        <end position="52"/>
    </location>
</feature>
<keyword evidence="10" id="KW-1185">Reference proteome</keyword>
<keyword evidence="4 7" id="KW-0812">Transmembrane</keyword>
<dbReference type="PANTHER" id="PTHR33932">
    <property type="entry name" value="NA(+)/H(+) ANTIPORTER SUBUNIT B"/>
    <property type="match status" value="1"/>
</dbReference>
<feature type="transmembrane region" description="Helical" evidence="7">
    <location>
        <begin position="9"/>
        <end position="26"/>
    </location>
</feature>
<feature type="transmembrane region" description="Helical" evidence="7">
    <location>
        <begin position="156"/>
        <end position="175"/>
    </location>
</feature>